<gene>
    <name evidence="3" type="ORF">PHLCEN_2v3638</name>
</gene>
<evidence type="ECO:0000313" key="4">
    <source>
        <dbReference type="Proteomes" id="UP000186601"/>
    </source>
</evidence>
<feature type="compositionally biased region" description="Polar residues" evidence="1">
    <location>
        <begin position="25"/>
        <end position="36"/>
    </location>
</feature>
<dbReference type="Pfam" id="PF00651">
    <property type="entry name" value="BTB"/>
    <property type="match status" value="1"/>
</dbReference>
<name>A0A2R6QEM9_9APHY</name>
<proteinExistence type="predicted"/>
<dbReference type="Gene3D" id="3.30.710.10">
    <property type="entry name" value="Potassium Channel Kv1.1, Chain A"/>
    <property type="match status" value="1"/>
</dbReference>
<evidence type="ECO:0000313" key="3">
    <source>
        <dbReference type="EMBL" id="PSS06580.1"/>
    </source>
</evidence>
<dbReference type="OrthoDB" id="3157337at2759"/>
<dbReference type="EMBL" id="MLYV02000360">
    <property type="protein sequence ID" value="PSS06580.1"/>
    <property type="molecule type" value="Genomic_DNA"/>
</dbReference>
<feature type="compositionally biased region" description="Acidic residues" evidence="1">
    <location>
        <begin position="1"/>
        <end position="12"/>
    </location>
</feature>
<feature type="compositionally biased region" description="Low complexity" evidence="1">
    <location>
        <begin position="334"/>
        <end position="345"/>
    </location>
</feature>
<dbReference type="CDD" id="cd18186">
    <property type="entry name" value="BTB_POZ_ZBTB_KLHL-like"/>
    <property type="match status" value="1"/>
</dbReference>
<reference evidence="3 4" key="1">
    <citation type="submission" date="2018-02" db="EMBL/GenBank/DDBJ databases">
        <title>Genome sequence of the basidiomycete white-rot fungus Phlebia centrifuga.</title>
        <authorList>
            <person name="Granchi Z."/>
            <person name="Peng M."/>
            <person name="de Vries R.P."/>
            <person name="Hilden K."/>
            <person name="Makela M.R."/>
            <person name="Grigoriev I."/>
            <person name="Riley R."/>
        </authorList>
    </citation>
    <scope>NUCLEOTIDE SEQUENCE [LARGE SCALE GENOMIC DNA]</scope>
    <source>
        <strain evidence="3 4">FBCC195</strain>
    </source>
</reference>
<dbReference type="PROSITE" id="PS50097">
    <property type="entry name" value="BTB"/>
    <property type="match status" value="1"/>
</dbReference>
<accession>A0A2R6QEM9</accession>
<feature type="region of interest" description="Disordered" evidence="1">
    <location>
        <begin position="313"/>
        <end position="345"/>
    </location>
</feature>
<dbReference type="Proteomes" id="UP000186601">
    <property type="component" value="Unassembled WGS sequence"/>
</dbReference>
<feature type="domain" description="BTB" evidence="2">
    <location>
        <begin position="104"/>
        <end position="182"/>
    </location>
</feature>
<dbReference type="InterPro" id="IPR000210">
    <property type="entry name" value="BTB/POZ_dom"/>
</dbReference>
<keyword evidence="4" id="KW-1185">Reference proteome</keyword>
<protein>
    <recommendedName>
        <fullName evidence="2">BTB domain-containing protein</fullName>
    </recommendedName>
</protein>
<dbReference type="SMART" id="SM00225">
    <property type="entry name" value="BTB"/>
    <property type="match status" value="1"/>
</dbReference>
<feature type="region of interest" description="Disordered" evidence="1">
    <location>
        <begin position="1"/>
        <end position="68"/>
    </location>
</feature>
<dbReference type="AlphaFoldDB" id="A0A2R6QEM9"/>
<feature type="compositionally biased region" description="Polar residues" evidence="1">
    <location>
        <begin position="52"/>
        <end position="68"/>
    </location>
</feature>
<sequence>MQAYDSDSDDDAPVIPEPPAPVTTGDGQTNTSTRMANGQVVDEPPRKRQRTNELGGNSEFQVGSPNWRMSQDNTGLKLAWGMDEAEEQGAQSLVKDEKYYIPEADCVIRVEDTLFKVHRFLLARDSSAFQDMFSMPHDRGGQDPDALEGYSDKRPIVVFGETARNFRTLLSVMYALPSELHQYTTPLASIPTLLTIAQTTNKYHFTSTESWAISALWSVLTSYPSPPPHYDLQTCRPSLIRRVVEVALLCQHERLCGYAVQKWVQRILAREVSPLGAMEVADRFGLSNLKGVSYYVMLMECGERMEWDASKFKDDEDDEEEYADDHVGSEGVNSPKRSGSQLKSSSSLTAEQKSCLLSGAFSLANYWDRIRTRAPTFTRPEGCTYHAHGCLSTWNTIWQSTAKTEQTVKFRTMDVVGRLRSMEDQLALDADLQCALTPGCRRAAMLSLKRLVKDVQDGLAGHFVDLTREPRGEAEG</sequence>
<dbReference type="InterPro" id="IPR011333">
    <property type="entry name" value="SKP1/BTB/POZ_sf"/>
</dbReference>
<comment type="caution">
    <text evidence="3">The sequence shown here is derived from an EMBL/GenBank/DDBJ whole genome shotgun (WGS) entry which is preliminary data.</text>
</comment>
<dbReference type="SUPFAM" id="SSF54695">
    <property type="entry name" value="POZ domain"/>
    <property type="match status" value="1"/>
</dbReference>
<organism evidence="3 4">
    <name type="scientific">Hermanssonia centrifuga</name>
    <dbReference type="NCBI Taxonomy" id="98765"/>
    <lineage>
        <taxon>Eukaryota</taxon>
        <taxon>Fungi</taxon>
        <taxon>Dikarya</taxon>
        <taxon>Basidiomycota</taxon>
        <taxon>Agaricomycotina</taxon>
        <taxon>Agaricomycetes</taxon>
        <taxon>Polyporales</taxon>
        <taxon>Meruliaceae</taxon>
        <taxon>Hermanssonia</taxon>
    </lineage>
</organism>
<evidence type="ECO:0000259" key="2">
    <source>
        <dbReference type="PROSITE" id="PS50097"/>
    </source>
</evidence>
<evidence type="ECO:0000256" key="1">
    <source>
        <dbReference type="SAM" id="MobiDB-lite"/>
    </source>
</evidence>